<evidence type="ECO:0000256" key="6">
    <source>
        <dbReference type="ARBA" id="ARBA00023136"/>
    </source>
</evidence>
<evidence type="ECO:0000313" key="10">
    <source>
        <dbReference type="Proteomes" id="UP000037043"/>
    </source>
</evidence>
<feature type="transmembrane region" description="Helical" evidence="7">
    <location>
        <begin position="131"/>
        <end position="151"/>
    </location>
</feature>
<dbReference type="AlphaFoldDB" id="A0A0L6Z842"/>
<dbReference type="SUPFAM" id="SSF161098">
    <property type="entry name" value="MetI-like"/>
    <property type="match status" value="1"/>
</dbReference>
<dbReference type="Gene3D" id="1.10.3720.10">
    <property type="entry name" value="MetI-like"/>
    <property type="match status" value="1"/>
</dbReference>
<reference evidence="10" key="1">
    <citation type="submission" date="2015-08" db="EMBL/GenBank/DDBJ databases">
        <title>Genome sequence of the strict anaerobe Clostridium homopropionicum LuHBu1 (DSM 5847T).</title>
        <authorList>
            <person name="Poehlein A."/>
            <person name="Beck M."/>
            <person name="Schiel-Bengelsdorf B."/>
            <person name="Bengelsdorf F.R."/>
            <person name="Daniel R."/>
            <person name="Duerre P."/>
        </authorList>
    </citation>
    <scope>NUCLEOTIDE SEQUENCE [LARGE SCALE GENOMIC DNA]</scope>
    <source>
        <strain evidence="10">DSM 5847</strain>
    </source>
</reference>
<sequence>MIMKAKSKFKKLFNNKISIRIFWIIIFILIWEILYLSHNFSPLIFPSLGTILKSMYSYLLSGEIIKETLYSLNLIFKGLGIGIVFSVVFASLSFVSKLFEGLVDTLTAIAHPLPGIALLPLIILWFGASPFAIVFIIIHSVVWPLTLNIYSGFKSIPKVYRQIAQNYELNLFQIIYHILIPASFPYFLAGLKISWARAWRALISAEMIFGATGGNGGLGWFIFKRRVFMDTPGIFAGIIIIVFIGILVENLIINNLEKYTTRKWGMSI</sequence>
<evidence type="ECO:0000256" key="5">
    <source>
        <dbReference type="ARBA" id="ARBA00022989"/>
    </source>
</evidence>
<feature type="transmembrane region" description="Helical" evidence="7">
    <location>
        <begin position="201"/>
        <end position="222"/>
    </location>
</feature>
<protein>
    <submittedName>
        <fullName evidence="9">Putative aliphatic sulfonates transport permease protein SsuC</fullName>
    </submittedName>
</protein>
<comment type="caution">
    <text evidence="9">The sequence shown here is derived from an EMBL/GenBank/DDBJ whole genome shotgun (WGS) entry which is preliminary data.</text>
</comment>
<dbReference type="PROSITE" id="PS50928">
    <property type="entry name" value="ABC_TM1"/>
    <property type="match status" value="1"/>
</dbReference>
<accession>A0A0L6Z842</accession>
<feature type="domain" description="ABC transmembrane type-1" evidence="8">
    <location>
        <begin position="64"/>
        <end position="253"/>
    </location>
</feature>
<evidence type="ECO:0000256" key="1">
    <source>
        <dbReference type="ARBA" id="ARBA00004651"/>
    </source>
</evidence>
<dbReference type="Pfam" id="PF00528">
    <property type="entry name" value="BPD_transp_1"/>
    <property type="match status" value="1"/>
</dbReference>
<comment type="subcellular location">
    <subcellularLocation>
        <location evidence="1 7">Cell membrane</location>
        <topology evidence="1 7">Multi-pass membrane protein</topology>
    </subcellularLocation>
</comment>
<organism evidence="9 10">
    <name type="scientific">Clostridium homopropionicum DSM 5847</name>
    <dbReference type="NCBI Taxonomy" id="1121318"/>
    <lineage>
        <taxon>Bacteria</taxon>
        <taxon>Bacillati</taxon>
        <taxon>Bacillota</taxon>
        <taxon>Clostridia</taxon>
        <taxon>Eubacteriales</taxon>
        <taxon>Clostridiaceae</taxon>
        <taxon>Clostridium</taxon>
    </lineage>
</organism>
<feature type="transmembrane region" description="Helical" evidence="7">
    <location>
        <begin position="234"/>
        <end position="253"/>
    </location>
</feature>
<dbReference type="RefSeq" id="WP_341377027.1">
    <property type="nucleotide sequence ID" value="NZ_LHUR01000031.1"/>
</dbReference>
<proteinExistence type="inferred from homology"/>
<comment type="similarity">
    <text evidence="7">Belongs to the binding-protein-dependent transport system permease family.</text>
</comment>
<feature type="transmembrane region" description="Helical" evidence="7">
    <location>
        <begin position="21"/>
        <end position="37"/>
    </location>
</feature>
<dbReference type="Proteomes" id="UP000037043">
    <property type="component" value="Unassembled WGS sequence"/>
</dbReference>
<name>A0A0L6Z842_9CLOT</name>
<dbReference type="CDD" id="cd06261">
    <property type="entry name" value="TM_PBP2"/>
    <property type="match status" value="1"/>
</dbReference>
<keyword evidence="3" id="KW-1003">Cell membrane</keyword>
<dbReference type="InterPro" id="IPR035906">
    <property type="entry name" value="MetI-like_sf"/>
</dbReference>
<dbReference type="PATRIC" id="fig|1121318.3.peg.2726"/>
<dbReference type="InterPro" id="IPR000515">
    <property type="entry name" value="MetI-like"/>
</dbReference>
<evidence type="ECO:0000256" key="3">
    <source>
        <dbReference type="ARBA" id="ARBA00022475"/>
    </source>
</evidence>
<feature type="transmembrane region" description="Helical" evidence="7">
    <location>
        <begin position="74"/>
        <end position="96"/>
    </location>
</feature>
<dbReference type="EMBL" id="LHUR01000031">
    <property type="protein sequence ID" value="KOA18973.1"/>
    <property type="molecule type" value="Genomic_DNA"/>
</dbReference>
<dbReference type="PANTHER" id="PTHR30151:SF16">
    <property type="entry name" value="ABC TRANSPORTER PERMEASE PROTEIN"/>
    <property type="match status" value="1"/>
</dbReference>
<dbReference type="GO" id="GO:0055085">
    <property type="term" value="P:transmembrane transport"/>
    <property type="evidence" value="ECO:0007669"/>
    <property type="project" value="InterPro"/>
</dbReference>
<feature type="transmembrane region" description="Helical" evidence="7">
    <location>
        <begin position="43"/>
        <end position="62"/>
    </location>
</feature>
<dbReference type="PANTHER" id="PTHR30151">
    <property type="entry name" value="ALKANE SULFONATE ABC TRANSPORTER-RELATED, MEMBRANE SUBUNIT"/>
    <property type="match status" value="1"/>
</dbReference>
<keyword evidence="6 7" id="KW-0472">Membrane</keyword>
<keyword evidence="4 7" id="KW-0812">Transmembrane</keyword>
<gene>
    <name evidence="9" type="primary">ssuC_4</name>
    <name evidence="9" type="ORF">CLHOM_27130</name>
</gene>
<feature type="transmembrane region" description="Helical" evidence="7">
    <location>
        <begin position="171"/>
        <end position="189"/>
    </location>
</feature>
<evidence type="ECO:0000256" key="2">
    <source>
        <dbReference type="ARBA" id="ARBA00022448"/>
    </source>
</evidence>
<evidence type="ECO:0000259" key="8">
    <source>
        <dbReference type="PROSITE" id="PS50928"/>
    </source>
</evidence>
<evidence type="ECO:0000313" key="9">
    <source>
        <dbReference type="EMBL" id="KOA18973.1"/>
    </source>
</evidence>
<keyword evidence="10" id="KW-1185">Reference proteome</keyword>
<keyword evidence="2 7" id="KW-0813">Transport</keyword>
<evidence type="ECO:0000256" key="7">
    <source>
        <dbReference type="RuleBase" id="RU363032"/>
    </source>
</evidence>
<dbReference type="STRING" id="36844.SAMN04488501_10940"/>
<keyword evidence="5 7" id="KW-1133">Transmembrane helix</keyword>
<feature type="transmembrane region" description="Helical" evidence="7">
    <location>
        <begin position="108"/>
        <end position="126"/>
    </location>
</feature>
<evidence type="ECO:0000256" key="4">
    <source>
        <dbReference type="ARBA" id="ARBA00022692"/>
    </source>
</evidence>
<dbReference type="GO" id="GO:0005886">
    <property type="term" value="C:plasma membrane"/>
    <property type="evidence" value="ECO:0007669"/>
    <property type="project" value="UniProtKB-SubCell"/>
</dbReference>